<organism>
    <name type="scientific">Branchiostoma floridae</name>
    <name type="common">Florida lancelet</name>
    <name type="synonym">Amphioxus</name>
    <dbReference type="NCBI Taxonomy" id="7739"/>
    <lineage>
        <taxon>Eukaryota</taxon>
        <taxon>Metazoa</taxon>
        <taxon>Chordata</taxon>
        <taxon>Cephalochordata</taxon>
        <taxon>Leptocardii</taxon>
        <taxon>Amphioxiformes</taxon>
        <taxon>Branchiostomatidae</taxon>
        <taxon>Branchiostoma</taxon>
    </lineage>
</organism>
<reference evidence="1" key="1">
    <citation type="journal article" date="2008" name="Nature">
        <title>The amphioxus genome and the evolution of the chordate karyotype.</title>
        <authorList>
            <consortium name="US DOE Joint Genome Institute (JGI-PGF)"/>
            <person name="Putnam N.H."/>
            <person name="Butts T."/>
            <person name="Ferrier D.E.K."/>
            <person name="Furlong R.F."/>
            <person name="Hellsten U."/>
            <person name="Kawashima T."/>
            <person name="Robinson-Rechavi M."/>
            <person name="Shoguchi E."/>
            <person name="Terry A."/>
            <person name="Yu J.-K."/>
            <person name="Benito-Gutierrez E.L."/>
            <person name="Dubchak I."/>
            <person name="Garcia-Fernandez J."/>
            <person name="Gibson-Brown J.J."/>
            <person name="Grigoriev I.V."/>
            <person name="Horton A.C."/>
            <person name="de Jong P.J."/>
            <person name="Jurka J."/>
            <person name="Kapitonov V.V."/>
            <person name="Kohara Y."/>
            <person name="Kuroki Y."/>
            <person name="Lindquist E."/>
            <person name="Lucas S."/>
            <person name="Osoegawa K."/>
            <person name="Pennacchio L.A."/>
            <person name="Salamov A.A."/>
            <person name="Satou Y."/>
            <person name="Sauka-Spengler T."/>
            <person name="Schmutz J."/>
            <person name="Shin-I T."/>
            <person name="Toyoda A."/>
            <person name="Bronner-Fraser M."/>
            <person name="Fujiyama A."/>
            <person name="Holland L.Z."/>
            <person name="Holland P.W.H."/>
            <person name="Satoh N."/>
            <person name="Rokhsar D.S."/>
        </authorList>
    </citation>
    <scope>NUCLEOTIDE SEQUENCE [LARGE SCALE GENOMIC DNA]</scope>
    <source>
        <strain evidence="1">S238N-H82</strain>
        <tissue evidence="1">Testes</tissue>
    </source>
</reference>
<name>C3YT98_BRAFL</name>
<dbReference type="EMBL" id="GG666551">
    <property type="protein sequence ID" value="EEN56465.1"/>
    <property type="molecule type" value="Genomic_DNA"/>
</dbReference>
<proteinExistence type="predicted"/>
<dbReference type="AlphaFoldDB" id="C3YT98"/>
<accession>C3YT98</accession>
<evidence type="ECO:0000313" key="1">
    <source>
        <dbReference type="EMBL" id="EEN56465.1"/>
    </source>
</evidence>
<protein>
    <submittedName>
        <fullName evidence="1">Uncharacterized protein</fullName>
    </submittedName>
</protein>
<gene>
    <name evidence="1" type="ORF">BRAFLDRAFT_70173</name>
</gene>
<sequence>MSCVLGCGPGAVQGRGPVRRRSGQNRRQGPALWNCWNLEVSNQVSDRSRRHGWKLQQLSQNRAPDWWRRRVDYRGACGRVPPSPQNAGPPIGCVKVTGDARRWHCGGLPVGPPFGQCAGQVFGGNSDGYLTGPRARPGLIRSDRAQSNRARPDLTKEVAPLGWPTSSQITCQNYPQRPAQDYILTEPYI</sequence>
<dbReference type="InParanoid" id="C3YT98"/>